<dbReference type="InterPro" id="IPR020904">
    <property type="entry name" value="Sc_DH/Rdtase_CS"/>
</dbReference>
<dbReference type="PRINTS" id="PR00081">
    <property type="entry name" value="GDHRDH"/>
</dbReference>
<feature type="domain" description="Ketoreductase" evidence="2">
    <location>
        <begin position="11"/>
        <end position="185"/>
    </location>
</feature>
<dbReference type="PRINTS" id="PR00080">
    <property type="entry name" value="SDRFAMILY"/>
</dbReference>
<dbReference type="PANTHER" id="PTHR42879:SF2">
    <property type="entry name" value="3-OXOACYL-[ACYL-CARRIER-PROTEIN] REDUCTASE FABG"/>
    <property type="match status" value="1"/>
</dbReference>
<gene>
    <name evidence="3" type="ORF">ACFSXZ_35885</name>
</gene>
<dbReference type="InterPro" id="IPR036291">
    <property type="entry name" value="NAD(P)-bd_dom_sf"/>
</dbReference>
<accession>A0ABW5G7N0</accession>
<evidence type="ECO:0000313" key="3">
    <source>
        <dbReference type="EMBL" id="MFD2421727.1"/>
    </source>
</evidence>
<dbReference type="InterPro" id="IPR050259">
    <property type="entry name" value="SDR"/>
</dbReference>
<name>A0ABW5G7N0_9PSEU</name>
<dbReference type="EC" id="1.1.1.-" evidence="3"/>
<keyword evidence="4" id="KW-1185">Reference proteome</keyword>
<organism evidence="3 4">
    <name type="scientific">Amycolatopsis pigmentata</name>
    <dbReference type="NCBI Taxonomy" id="450801"/>
    <lineage>
        <taxon>Bacteria</taxon>
        <taxon>Bacillati</taxon>
        <taxon>Actinomycetota</taxon>
        <taxon>Actinomycetes</taxon>
        <taxon>Pseudonocardiales</taxon>
        <taxon>Pseudonocardiaceae</taxon>
        <taxon>Amycolatopsis</taxon>
    </lineage>
</organism>
<keyword evidence="3" id="KW-0560">Oxidoreductase</keyword>
<evidence type="ECO:0000313" key="4">
    <source>
        <dbReference type="Proteomes" id="UP001597417"/>
    </source>
</evidence>
<dbReference type="PANTHER" id="PTHR42879">
    <property type="entry name" value="3-OXOACYL-(ACYL-CARRIER-PROTEIN) REDUCTASE"/>
    <property type="match status" value="1"/>
</dbReference>
<evidence type="ECO:0000256" key="1">
    <source>
        <dbReference type="ARBA" id="ARBA00006484"/>
    </source>
</evidence>
<dbReference type="SUPFAM" id="SSF51735">
    <property type="entry name" value="NAD(P)-binding Rossmann-fold domains"/>
    <property type="match status" value="1"/>
</dbReference>
<evidence type="ECO:0000259" key="2">
    <source>
        <dbReference type="SMART" id="SM00822"/>
    </source>
</evidence>
<comment type="similarity">
    <text evidence="1">Belongs to the short-chain dehydrogenases/reductases (SDR) family.</text>
</comment>
<dbReference type="SMART" id="SM00822">
    <property type="entry name" value="PKS_KR"/>
    <property type="match status" value="1"/>
</dbReference>
<dbReference type="InterPro" id="IPR057326">
    <property type="entry name" value="KR_dom"/>
</dbReference>
<dbReference type="InterPro" id="IPR002347">
    <property type="entry name" value="SDR_fam"/>
</dbReference>
<dbReference type="PROSITE" id="PS00061">
    <property type="entry name" value="ADH_SHORT"/>
    <property type="match status" value="1"/>
</dbReference>
<reference evidence="4" key="1">
    <citation type="journal article" date="2019" name="Int. J. Syst. Evol. Microbiol.">
        <title>The Global Catalogue of Microorganisms (GCM) 10K type strain sequencing project: providing services to taxonomists for standard genome sequencing and annotation.</title>
        <authorList>
            <consortium name="The Broad Institute Genomics Platform"/>
            <consortium name="The Broad Institute Genome Sequencing Center for Infectious Disease"/>
            <person name="Wu L."/>
            <person name="Ma J."/>
        </authorList>
    </citation>
    <scope>NUCLEOTIDE SEQUENCE [LARGE SCALE GENOMIC DNA]</scope>
    <source>
        <strain evidence="4">CGMCC 4.7645</strain>
    </source>
</reference>
<dbReference type="GO" id="GO:0016491">
    <property type="term" value="F:oxidoreductase activity"/>
    <property type="evidence" value="ECO:0007669"/>
    <property type="project" value="UniProtKB-KW"/>
</dbReference>
<dbReference type="RefSeq" id="WP_378270477.1">
    <property type="nucleotide sequence ID" value="NZ_JBHUKR010000023.1"/>
</dbReference>
<dbReference type="Gene3D" id="3.40.50.720">
    <property type="entry name" value="NAD(P)-binding Rossmann-like Domain"/>
    <property type="match status" value="1"/>
</dbReference>
<dbReference type="Proteomes" id="UP001597417">
    <property type="component" value="Unassembled WGS sequence"/>
</dbReference>
<sequence>MANLSFDFSGRTVVVTGAARGIGRAIGEHFHAAGAKVYLVDFDAAEVESASREIGAIGLAADVSDTGQVNAVVERVIADTGRIDVLVNNAGILRDAMVWKLTDEDYEAVMAVHAGGTFRFTRAVVPHFRERGTGRIINVTSYTGLRGNLGQSNYAMAKAGIIGFTKTTAKELARFGITVNAISPNAQTRMIESVPADKLAQLTEATPMGRYGTPEEMTAAVAFLASDEAAYVTGVVLPVDGGISI</sequence>
<protein>
    <submittedName>
        <fullName evidence="3">SDR family NAD(P)-dependent oxidoreductase</fullName>
        <ecNumber evidence="3">1.1.1.-</ecNumber>
    </submittedName>
</protein>
<dbReference type="EMBL" id="JBHUKR010000023">
    <property type="protein sequence ID" value="MFD2421727.1"/>
    <property type="molecule type" value="Genomic_DNA"/>
</dbReference>
<dbReference type="Pfam" id="PF13561">
    <property type="entry name" value="adh_short_C2"/>
    <property type="match status" value="1"/>
</dbReference>
<proteinExistence type="inferred from homology"/>
<comment type="caution">
    <text evidence="3">The sequence shown here is derived from an EMBL/GenBank/DDBJ whole genome shotgun (WGS) entry which is preliminary data.</text>
</comment>